<evidence type="ECO:0000256" key="7">
    <source>
        <dbReference type="ARBA" id="ARBA00022741"/>
    </source>
</evidence>
<feature type="domain" description="Protein kinase" evidence="19">
    <location>
        <begin position="468"/>
        <end position="750"/>
    </location>
</feature>
<evidence type="ECO:0000256" key="16">
    <source>
        <dbReference type="SAM" id="MobiDB-lite"/>
    </source>
</evidence>
<name>A0ABQ5JEM5_9ASTR</name>
<evidence type="ECO:0000256" key="6">
    <source>
        <dbReference type="ARBA" id="ARBA00022737"/>
    </source>
</evidence>
<evidence type="ECO:0000256" key="9">
    <source>
        <dbReference type="ARBA" id="ARBA00022840"/>
    </source>
</evidence>
<dbReference type="SUPFAM" id="SSF57184">
    <property type="entry name" value="Growth factor receptor domain"/>
    <property type="match status" value="1"/>
</dbReference>
<keyword evidence="11" id="KW-0325">Glycoprotein</keyword>
<keyword evidence="17" id="KW-0812">Transmembrane</keyword>
<dbReference type="PANTHER" id="PTHR27005:SF492">
    <property type="entry name" value="LOW QUALITY PROTEIN: WALL-ASSOCIATED RECEPTOR KINASE-LIKE 1"/>
    <property type="match status" value="1"/>
</dbReference>
<feature type="chain" id="PRO_5046417427" evidence="18">
    <location>
        <begin position="21"/>
        <end position="1041"/>
    </location>
</feature>
<evidence type="ECO:0000256" key="2">
    <source>
        <dbReference type="ARBA" id="ARBA00022527"/>
    </source>
</evidence>
<dbReference type="InterPro" id="IPR018097">
    <property type="entry name" value="EGF_Ca-bd_CS"/>
</dbReference>
<evidence type="ECO:0000256" key="8">
    <source>
        <dbReference type="ARBA" id="ARBA00022777"/>
    </source>
</evidence>
<dbReference type="Gene3D" id="1.10.510.10">
    <property type="entry name" value="Transferase(Phosphotransferase) domain 1"/>
    <property type="match status" value="1"/>
</dbReference>
<proteinExistence type="predicted"/>
<dbReference type="PANTHER" id="PTHR27005">
    <property type="entry name" value="WALL-ASSOCIATED RECEPTOR KINASE-LIKE 21"/>
    <property type="match status" value="1"/>
</dbReference>
<keyword evidence="9 15" id="KW-0067">ATP-binding</keyword>
<dbReference type="Gene3D" id="2.10.25.10">
    <property type="entry name" value="Laminin"/>
    <property type="match status" value="1"/>
</dbReference>
<evidence type="ECO:0000259" key="20">
    <source>
        <dbReference type="PROSITE" id="PS50026"/>
    </source>
</evidence>
<evidence type="ECO:0000256" key="15">
    <source>
        <dbReference type="PROSITE-ProRule" id="PRU10141"/>
    </source>
</evidence>
<keyword evidence="5 18" id="KW-0732">Signal</keyword>
<evidence type="ECO:0000256" key="18">
    <source>
        <dbReference type="SAM" id="SignalP"/>
    </source>
</evidence>
<keyword evidence="10" id="KW-1015">Disulfide bond</keyword>
<evidence type="ECO:0000256" key="17">
    <source>
        <dbReference type="SAM" id="Phobius"/>
    </source>
</evidence>
<dbReference type="InterPro" id="IPR008271">
    <property type="entry name" value="Ser/Thr_kinase_AS"/>
</dbReference>
<evidence type="ECO:0000256" key="12">
    <source>
        <dbReference type="ARBA" id="ARBA00047558"/>
    </source>
</evidence>
<dbReference type="InterPro" id="IPR045274">
    <property type="entry name" value="WAK-like"/>
</dbReference>
<dbReference type="Pfam" id="PF00008">
    <property type="entry name" value="EGF"/>
    <property type="match status" value="1"/>
</dbReference>
<dbReference type="PROSITE" id="PS00108">
    <property type="entry name" value="PROTEIN_KINASE_ST"/>
    <property type="match status" value="1"/>
</dbReference>
<dbReference type="InterPro" id="IPR049883">
    <property type="entry name" value="NOTCH1_EGF-like"/>
</dbReference>
<dbReference type="Pfam" id="PF07645">
    <property type="entry name" value="EGF_CA"/>
    <property type="match status" value="1"/>
</dbReference>
<evidence type="ECO:0000256" key="4">
    <source>
        <dbReference type="ARBA" id="ARBA00022679"/>
    </source>
</evidence>
<dbReference type="PROSITE" id="PS50011">
    <property type="entry name" value="PROTEIN_KINASE_DOM"/>
    <property type="match status" value="1"/>
</dbReference>
<evidence type="ECO:0000256" key="14">
    <source>
        <dbReference type="PROSITE-ProRule" id="PRU00076"/>
    </source>
</evidence>
<evidence type="ECO:0000313" key="22">
    <source>
        <dbReference type="Proteomes" id="UP001151760"/>
    </source>
</evidence>
<evidence type="ECO:0000256" key="5">
    <source>
        <dbReference type="ARBA" id="ARBA00022729"/>
    </source>
</evidence>
<dbReference type="Pfam" id="PF13947">
    <property type="entry name" value="GUB_WAK_bind"/>
    <property type="match status" value="1"/>
</dbReference>
<dbReference type="CDD" id="cd00054">
    <property type="entry name" value="EGF_CA"/>
    <property type="match status" value="2"/>
</dbReference>
<dbReference type="SMART" id="SM00181">
    <property type="entry name" value="EGF"/>
    <property type="match status" value="2"/>
</dbReference>
<keyword evidence="22" id="KW-1185">Reference proteome</keyword>
<feature type="binding site" evidence="15">
    <location>
        <position position="497"/>
    </location>
    <ligand>
        <name>ATP</name>
        <dbReference type="ChEBI" id="CHEBI:30616"/>
    </ligand>
</feature>
<comment type="caution">
    <text evidence="14">Lacks conserved residue(s) required for the propagation of feature annotation.</text>
</comment>
<evidence type="ECO:0000256" key="1">
    <source>
        <dbReference type="ARBA" id="ARBA00004479"/>
    </source>
</evidence>
<feature type="domain" description="EGF-like" evidence="20">
    <location>
        <begin position="344"/>
        <end position="386"/>
    </location>
</feature>
<sequence length="1041" mass="115981">MNIFILISAVFLTFWLTVSSDPTSESYTLLNSTNLAKPGCDNRCGDLIVPYPFGVGDNSECYIDQGFRIYCNTSVIPPKASFTKIDDFYIKYISDSTILTSNIVASICYYGKRSHIIIEEMPIPYTLSNKNKFTVIGCYHSAYMATVTKSRAVSIGCMVFCSSQEEVVGDQCTGNGCCQSSVPNDIKQYIVDVHSLSESSDNERYIRSFDPCGYAFVGDENVFRFNGVSDFNDTSFIERIEATVPVVLEWAIGNLSCSQAEATNGYACQSNSTCVSSQRKSGGYRCVCKEGYEGNPYLSPGCKALGVVVPNSKSRATSAKESLAPEMLWHQNSVIKRCVPFLLDINECHRKEDFPCYGTCINTPGNYTCKCKEGYHGDGKIQNDCRRKPFKVLRLSIGMGIGFLAILTGVLVLYFMAKKRKILKLREKFYEQNGGAFLEEKLKTNGGTDVGFMKVFKYEELKEATDNYAADRIIGRGGNGIVYKGALPDNRVVAIKKSQKLDQEQREQFINEMVILTQINHTNVVQLFGVCLETDVPLLAYEFVSNNTLHHHIHYRKSGVGRLSWDSRLRIAHEAAGALAYLHTDARMSIIHRDVKSTNILLDGNYTAKIADFGASRLIPLGDDRVVTLVQGTFGYLDPEYFHTGELTGKSDVYSFGVVLAELLTGQQPLDMERDKDVRNLANYFQKAMKENTVVNILEHGLVNEVPHELLKAICGLVDRCLNQVGAERPSMKEVTMELETWRKGKQPWVSEDKYHGGSSSSTTEIHAMHDAPVSSESAVVDSLVVAIPLPVGSGHSLETLDVEYEWRPPRCATCKIFDHEDECCLTWDKKDTPSPLSGDICLRDVGSNDVQVKRKKKSVNQAAKVKHIEGIRFSKPKSKFVYMHVSKTQLEAKDDANGARQPHVSAEVYMDDSVRDNGKSTYFKDDIDLVQLRNNMDRLMEEDKVLDTNTDSGVVGDGGTKTSLLKSNEDSTSTKSLHVEATCQGKGGMLDMEDDSDEDEVYMLDDMSKVIYSTGRGFALEDDDLDCYDGYEAQIYDLSE</sequence>
<evidence type="ECO:0000256" key="3">
    <source>
        <dbReference type="ARBA" id="ARBA00022536"/>
    </source>
</evidence>
<reference evidence="21" key="1">
    <citation type="journal article" date="2022" name="Int. J. Mol. Sci.">
        <title>Draft Genome of Tanacetum Coccineum: Genomic Comparison of Closely Related Tanacetum-Family Plants.</title>
        <authorList>
            <person name="Yamashiro T."/>
            <person name="Shiraishi A."/>
            <person name="Nakayama K."/>
            <person name="Satake H."/>
        </authorList>
    </citation>
    <scope>NUCLEOTIDE SEQUENCE</scope>
</reference>
<dbReference type="SMART" id="SM00220">
    <property type="entry name" value="S_TKc"/>
    <property type="match status" value="1"/>
</dbReference>
<evidence type="ECO:0000313" key="21">
    <source>
        <dbReference type="EMBL" id="GJU10774.1"/>
    </source>
</evidence>
<keyword evidence="3 14" id="KW-0245">EGF-like domain</keyword>
<dbReference type="Gene3D" id="3.30.200.20">
    <property type="entry name" value="Phosphorylase Kinase, domain 1"/>
    <property type="match status" value="1"/>
</dbReference>
<dbReference type="PROSITE" id="PS50026">
    <property type="entry name" value="EGF_3"/>
    <property type="match status" value="1"/>
</dbReference>
<dbReference type="PROSITE" id="PS00010">
    <property type="entry name" value="ASX_HYDROXYL"/>
    <property type="match status" value="1"/>
</dbReference>
<dbReference type="SMART" id="SM00179">
    <property type="entry name" value="EGF_CA"/>
    <property type="match status" value="1"/>
</dbReference>
<reference evidence="21" key="2">
    <citation type="submission" date="2022-01" db="EMBL/GenBank/DDBJ databases">
        <authorList>
            <person name="Yamashiro T."/>
            <person name="Shiraishi A."/>
            <person name="Satake H."/>
            <person name="Nakayama K."/>
        </authorList>
    </citation>
    <scope>NUCLEOTIDE SEQUENCE</scope>
</reference>
<feature type="signal peptide" evidence="18">
    <location>
        <begin position="1"/>
        <end position="20"/>
    </location>
</feature>
<feature type="region of interest" description="Disordered" evidence="16">
    <location>
        <begin position="951"/>
        <end position="977"/>
    </location>
</feature>
<keyword evidence="17" id="KW-1133">Transmembrane helix</keyword>
<feature type="transmembrane region" description="Helical" evidence="17">
    <location>
        <begin position="395"/>
        <end position="417"/>
    </location>
</feature>
<evidence type="ECO:0000256" key="11">
    <source>
        <dbReference type="ARBA" id="ARBA00023180"/>
    </source>
</evidence>
<keyword evidence="7 15" id="KW-0547">Nucleotide-binding</keyword>
<dbReference type="CDD" id="cd14066">
    <property type="entry name" value="STKc_IRAK"/>
    <property type="match status" value="1"/>
</dbReference>
<dbReference type="Pfam" id="PF07714">
    <property type="entry name" value="PK_Tyr_Ser-Thr"/>
    <property type="match status" value="1"/>
</dbReference>
<dbReference type="InterPro" id="IPR025287">
    <property type="entry name" value="WAK_GUB"/>
</dbReference>
<dbReference type="InterPro" id="IPR017441">
    <property type="entry name" value="Protein_kinase_ATP_BS"/>
</dbReference>
<keyword evidence="2" id="KW-0723">Serine/threonine-protein kinase</keyword>
<comment type="catalytic activity">
    <reaction evidence="12">
        <text>L-seryl-[protein] + ATP = O-phospho-L-seryl-[protein] + ADP + H(+)</text>
        <dbReference type="Rhea" id="RHEA:17989"/>
        <dbReference type="Rhea" id="RHEA-COMP:9863"/>
        <dbReference type="Rhea" id="RHEA-COMP:11604"/>
        <dbReference type="ChEBI" id="CHEBI:15378"/>
        <dbReference type="ChEBI" id="CHEBI:29999"/>
        <dbReference type="ChEBI" id="CHEBI:30616"/>
        <dbReference type="ChEBI" id="CHEBI:83421"/>
        <dbReference type="ChEBI" id="CHEBI:456216"/>
    </reaction>
</comment>
<keyword evidence="6" id="KW-0677">Repeat</keyword>
<dbReference type="PROSITE" id="PS00107">
    <property type="entry name" value="PROTEIN_KINASE_ATP"/>
    <property type="match status" value="1"/>
</dbReference>
<dbReference type="InterPro" id="IPR009030">
    <property type="entry name" value="Growth_fac_rcpt_cys_sf"/>
</dbReference>
<dbReference type="InterPro" id="IPR000719">
    <property type="entry name" value="Prot_kinase_dom"/>
</dbReference>
<dbReference type="InterPro" id="IPR000742">
    <property type="entry name" value="EGF"/>
</dbReference>
<accession>A0ABQ5JEM5</accession>
<dbReference type="InterPro" id="IPR001881">
    <property type="entry name" value="EGF-like_Ca-bd_dom"/>
</dbReference>
<dbReference type="PROSITE" id="PS01187">
    <property type="entry name" value="EGF_CA"/>
    <property type="match status" value="1"/>
</dbReference>
<feature type="compositionally biased region" description="Polar residues" evidence="16">
    <location>
        <begin position="961"/>
        <end position="977"/>
    </location>
</feature>
<evidence type="ECO:0000259" key="19">
    <source>
        <dbReference type="PROSITE" id="PS50011"/>
    </source>
</evidence>
<evidence type="ECO:0000256" key="10">
    <source>
        <dbReference type="ARBA" id="ARBA00023157"/>
    </source>
</evidence>
<comment type="catalytic activity">
    <reaction evidence="13">
        <text>L-threonyl-[protein] + ATP = O-phospho-L-threonyl-[protein] + ADP + H(+)</text>
        <dbReference type="Rhea" id="RHEA:46608"/>
        <dbReference type="Rhea" id="RHEA-COMP:11060"/>
        <dbReference type="Rhea" id="RHEA-COMP:11605"/>
        <dbReference type="ChEBI" id="CHEBI:15378"/>
        <dbReference type="ChEBI" id="CHEBI:30013"/>
        <dbReference type="ChEBI" id="CHEBI:30616"/>
        <dbReference type="ChEBI" id="CHEBI:61977"/>
        <dbReference type="ChEBI" id="CHEBI:456216"/>
    </reaction>
</comment>
<organism evidence="21 22">
    <name type="scientific">Tanacetum coccineum</name>
    <dbReference type="NCBI Taxonomy" id="301880"/>
    <lineage>
        <taxon>Eukaryota</taxon>
        <taxon>Viridiplantae</taxon>
        <taxon>Streptophyta</taxon>
        <taxon>Embryophyta</taxon>
        <taxon>Tracheophyta</taxon>
        <taxon>Spermatophyta</taxon>
        <taxon>Magnoliopsida</taxon>
        <taxon>eudicotyledons</taxon>
        <taxon>Gunneridae</taxon>
        <taxon>Pentapetalae</taxon>
        <taxon>asterids</taxon>
        <taxon>campanulids</taxon>
        <taxon>Asterales</taxon>
        <taxon>Asteraceae</taxon>
        <taxon>Asteroideae</taxon>
        <taxon>Anthemideae</taxon>
        <taxon>Anthemidinae</taxon>
        <taxon>Tanacetum</taxon>
    </lineage>
</organism>
<dbReference type="InterPro" id="IPR011009">
    <property type="entry name" value="Kinase-like_dom_sf"/>
</dbReference>
<comment type="subcellular location">
    <subcellularLocation>
        <location evidence="1">Membrane</location>
        <topology evidence="1">Single-pass type I membrane protein</topology>
    </subcellularLocation>
</comment>
<dbReference type="InterPro" id="IPR001245">
    <property type="entry name" value="Ser-Thr/Tyr_kinase_cat_dom"/>
</dbReference>
<keyword evidence="4" id="KW-0808">Transferase</keyword>
<keyword evidence="17" id="KW-0472">Membrane</keyword>
<dbReference type="Proteomes" id="UP001151760">
    <property type="component" value="Unassembled WGS sequence"/>
</dbReference>
<comment type="caution">
    <text evidence="21">The sequence shown here is derived from an EMBL/GenBank/DDBJ whole genome shotgun (WGS) entry which is preliminary data.</text>
</comment>
<protein>
    <submittedName>
        <fullName evidence="21">Wall-associated receptor kinase 2-like protein</fullName>
    </submittedName>
</protein>
<dbReference type="EMBL" id="BQNB010021860">
    <property type="protein sequence ID" value="GJU10774.1"/>
    <property type="molecule type" value="Genomic_DNA"/>
</dbReference>
<gene>
    <name evidence="21" type="ORF">Tco_1133170</name>
</gene>
<evidence type="ECO:0000256" key="13">
    <source>
        <dbReference type="ARBA" id="ARBA00047951"/>
    </source>
</evidence>
<dbReference type="SUPFAM" id="SSF56112">
    <property type="entry name" value="Protein kinase-like (PK-like)"/>
    <property type="match status" value="1"/>
</dbReference>
<keyword evidence="8" id="KW-0418">Kinase</keyword>
<dbReference type="InterPro" id="IPR000152">
    <property type="entry name" value="EGF-type_Asp/Asn_hydroxyl_site"/>
</dbReference>